<name>A0ABQ3X0Z7_9ACTN</name>
<dbReference type="RefSeq" id="WP_203792942.1">
    <property type="nucleotide sequence ID" value="NZ_BAAAQE010000051.1"/>
</dbReference>
<feature type="transmembrane region" description="Helical" evidence="1">
    <location>
        <begin position="142"/>
        <end position="162"/>
    </location>
</feature>
<proteinExistence type="predicted"/>
<keyword evidence="1" id="KW-0472">Membrane</keyword>
<keyword evidence="3" id="KW-1185">Reference proteome</keyword>
<dbReference type="EMBL" id="BOMG01000009">
    <property type="protein sequence ID" value="GID52124.1"/>
    <property type="molecule type" value="Genomic_DNA"/>
</dbReference>
<comment type="caution">
    <text evidence="2">The sequence shown here is derived from an EMBL/GenBank/DDBJ whole genome shotgun (WGS) entry which is preliminary data.</text>
</comment>
<keyword evidence="1" id="KW-1133">Transmembrane helix</keyword>
<organism evidence="2 3">
    <name type="scientific">Actinoplanes couchii</name>
    <dbReference type="NCBI Taxonomy" id="403638"/>
    <lineage>
        <taxon>Bacteria</taxon>
        <taxon>Bacillati</taxon>
        <taxon>Actinomycetota</taxon>
        <taxon>Actinomycetes</taxon>
        <taxon>Micromonosporales</taxon>
        <taxon>Micromonosporaceae</taxon>
        <taxon>Actinoplanes</taxon>
    </lineage>
</organism>
<feature type="transmembrane region" description="Helical" evidence="1">
    <location>
        <begin position="177"/>
        <end position="200"/>
    </location>
</feature>
<keyword evidence="1" id="KW-0812">Transmembrane</keyword>
<protein>
    <submittedName>
        <fullName evidence="2">Uncharacterized protein</fullName>
    </submittedName>
</protein>
<accession>A0ABQ3X0Z7</accession>
<feature type="transmembrane region" description="Helical" evidence="1">
    <location>
        <begin position="212"/>
        <end position="233"/>
    </location>
</feature>
<reference evidence="2 3" key="1">
    <citation type="submission" date="2021-01" db="EMBL/GenBank/DDBJ databases">
        <title>Whole genome shotgun sequence of Actinoplanes couchii NBRC 106145.</title>
        <authorList>
            <person name="Komaki H."/>
            <person name="Tamura T."/>
        </authorList>
    </citation>
    <scope>NUCLEOTIDE SEQUENCE [LARGE SCALE GENOMIC DNA]</scope>
    <source>
        <strain evidence="2 3">NBRC 106145</strain>
    </source>
</reference>
<evidence type="ECO:0000256" key="1">
    <source>
        <dbReference type="SAM" id="Phobius"/>
    </source>
</evidence>
<evidence type="ECO:0000313" key="3">
    <source>
        <dbReference type="Proteomes" id="UP000612282"/>
    </source>
</evidence>
<gene>
    <name evidence="2" type="ORF">Aco03nite_005280</name>
</gene>
<sequence length="236" mass="25402">MSELEPADLDRADYRVVLRRLTTLDEKAAGLRDEAARWYEERVTAADRAVAEALAERDGSVRAVGEAQRDLEQVDARAAGLWSDFVHRIGPAAAERYGRTLPPASIPRQRSEERAARDYLDEVETRVKYTPPARPITLGTKVLFGFLGLVGGVLGVIGNLLVRQTGEAAGGDWHQAAPVVALLVLLFFPVLAAITAKLIADRRGTGMDTSSTVTVLVTGLVTAGLLFTAVQMAQPA</sequence>
<dbReference type="Proteomes" id="UP000612282">
    <property type="component" value="Unassembled WGS sequence"/>
</dbReference>
<evidence type="ECO:0000313" key="2">
    <source>
        <dbReference type="EMBL" id="GID52124.1"/>
    </source>
</evidence>